<gene>
    <name evidence="1" type="ORF">J4P90_17440</name>
</gene>
<protein>
    <submittedName>
        <fullName evidence="1">AAA family ATPase</fullName>
    </submittedName>
</protein>
<dbReference type="PANTHER" id="PTHR37807:SF3">
    <property type="entry name" value="OS07G0160300 PROTEIN"/>
    <property type="match status" value="1"/>
</dbReference>
<dbReference type="SUPFAM" id="SSF52540">
    <property type="entry name" value="P-loop containing nucleoside triphosphate hydrolases"/>
    <property type="match status" value="1"/>
</dbReference>
<comment type="caution">
    <text evidence="1">The sequence shown here is derived from an EMBL/GenBank/DDBJ whole genome shotgun (WGS) entry which is preliminary data.</text>
</comment>
<dbReference type="RefSeq" id="WP_208018457.1">
    <property type="nucleotide sequence ID" value="NZ_JAGDQJ010000019.1"/>
</dbReference>
<name>A0ABS3P1Q7_9BACI</name>
<dbReference type="InterPro" id="IPR027417">
    <property type="entry name" value="P-loop_NTPase"/>
</dbReference>
<evidence type="ECO:0000313" key="2">
    <source>
        <dbReference type="Proteomes" id="UP000677611"/>
    </source>
</evidence>
<sequence length="178" mass="20307">MFFLQMSGFPGSGKSTLSKCIAKCIAKNTGAIVIDHDIVKTALLESLETRQIETTAAGGISYEIEWALIDFHLSQGHSVILDSPCLYTEMLEKGIKLSKKYNVKYKYVECYLNDIEEINNRLKKRKRMISQIRKVESEEAFGKGLDGSKRPSDFTYLIVDSRQPLEDYINKVMTYMNE</sequence>
<dbReference type="Proteomes" id="UP000677611">
    <property type="component" value="Unassembled WGS sequence"/>
</dbReference>
<dbReference type="Gene3D" id="3.40.50.300">
    <property type="entry name" value="P-loop containing nucleotide triphosphate hydrolases"/>
    <property type="match status" value="1"/>
</dbReference>
<organism evidence="1 2">
    <name type="scientific">Bacillus arachidis</name>
    <dbReference type="NCBI Taxonomy" id="2819290"/>
    <lineage>
        <taxon>Bacteria</taxon>
        <taxon>Bacillati</taxon>
        <taxon>Bacillota</taxon>
        <taxon>Bacilli</taxon>
        <taxon>Bacillales</taxon>
        <taxon>Bacillaceae</taxon>
        <taxon>Bacillus</taxon>
    </lineage>
</organism>
<dbReference type="PANTHER" id="PTHR37807">
    <property type="entry name" value="OS07G0160300 PROTEIN"/>
    <property type="match status" value="1"/>
</dbReference>
<dbReference type="Pfam" id="PF13671">
    <property type="entry name" value="AAA_33"/>
    <property type="match status" value="1"/>
</dbReference>
<reference evidence="1 2" key="1">
    <citation type="submission" date="2021-03" db="EMBL/GenBank/DDBJ databases">
        <title>Identification of novel Bacillus strains.</title>
        <authorList>
            <person name="Xiao Z."/>
            <person name="Li Y."/>
            <person name="Shen J."/>
        </authorList>
    </citation>
    <scope>NUCLEOTIDE SEQUENCE [LARGE SCALE GENOMIC DNA]</scope>
    <source>
        <strain evidence="1 2">SY8</strain>
    </source>
</reference>
<accession>A0ABS3P1Q7</accession>
<keyword evidence="2" id="KW-1185">Reference proteome</keyword>
<evidence type="ECO:0000313" key="1">
    <source>
        <dbReference type="EMBL" id="MBO1626988.1"/>
    </source>
</evidence>
<dbReference type="EMBL" id="JAGDQJ010000019">
    <property type="protein sequence ID" value="MBO1626988.1"/>
    <property type="molecule type" value="Genomic_DNA"/>
</dbReference>
<proteinExistence type="predicted"/>